<evidence type="ECO:0000256" key="3">
    <source>
        <dbReference type="SAM" id="Phobius"/>
    </source>
</evidence>
<evidence type="ECO:0000313" key="5">
    <source>
        <dbReference type="Proteomes" id="UP001432322"/>
    </source>
</evidence>
<evidence type="ECO:0000256" key="1">
    <source>
        <dbReference type="ARBA" id="ARBA00038508"/>
    </source>
</evidence>
<dbReference type="GO" id="GO:0000307">
    <property type="term" value="C:cyclin-dependent protein kinase holoenzyme complex"/>
    <property type="evidence" value="ECO:0007669"/>
    <property type="project" value="TreeGrafter"/>
</dbReference>
<evidence type="ECO:0000256" key="2">
    <source>
        <dbReference type="ARBA" id="ARBA00040808"/>
    </source>
</evidence>
<gene>
    <name evidence="4" type="ORF">PFISCL1PPCAC_23</name>
</gene>
<dbReference type="GO" id="GO:0019901">
    <property type="term" value="F:protein kinase binding"/>
    <property type="evidence" value="ECO:0007669"/>
    <property type="project" value="InterPro"/>
</dbReference>
<dbReference type="Gene3D" id="1.10.472.10">
    <property type="entry name" value="Cyclin-like"/>
    <property type="match status" value="1"/>
</dbReference>
<organism evidence="4 5">
    <name type="scientific">Pristionchus fissidentatus</name>
    <dbReference type="NCBI Taxonomy" id="1538716"/>
    <lineage>
        <taxon>Eukaryota</taxon>
        <taxon>Metazoa</taxon>
        <taxon>Ecdysozoa</taxon>
        <taxon>Nematoda</taxon>
        <taxon>Chromadorea</taxon>
        <taxon>Rhabditida</taxon>
        <taxon>Rhabditina</taxon>
        <taxon>Diplogasteromorpha</taxon>
        <taxon>Diplogasteroidea</taxon>
        <taxon>Neodiplogasteridae</taxon>
        <taxon>Pristionchus</taxon>
    </lineage>
</organism>
<accession>A0AAV5UNL5</accession>
<name>A0AAV5UNL5_9BILA</name>
<comment type="caution">
    <text evidence="4">The sequence shown here is derived from an EMBL/GenBank/DDBJ whole genome shotgun (WGS) entry which is preliminary data.</text>
</comment>
<protein>
    <recommendedName>
        <fullName evidence="2">Protein CNPPD1</fullName>
    </recommendedName>
</protein>
<dbReference type="Proteomes" id="UP001432322">
    <property type="component" value="Unassembled WGS sequence"/>
</dbReference>
<reference evidence="4" key="1">
    <citation type="submission" date="2023-10" db="EMBL/GenBank/DDBJ databases">
        <title>Genome assembly of Pristionchus species.</title>
        <authorList>
            <person name="Yoshida K."/>
            <person name="Sommer R.J."/>
        </authorList>
    </citation>
    <scope>NUCLEOTIDE SEQUENCE</scope>
    <source>
        <strain evidence="4">RS5133</strain>
    </source>
</reference>
<dbReference type="CDD" id="cd20557">
    <property type="entry name" value="CYCLIN_ScPCL1-like"/>
    <property type="match status" value="1"/>
</dbReference>
<keyword evidence="3" id="KW-1133">Transmembrane helix</keyword>
<dbReference type="EMBL" id="BTSY01000001">
    <property type="protein sequence ID" value="GMT08726.1"/>
    <property type="molecule type" value="Genomic_DNA"/>
</dbReference>
<dbReference type="PANTHER" id="PTHR15615">
    <property type="match status" value="1"/>
</dbReference>
<keyword evidence="5" id="KW-1185">Reference proteome</keyword>
<dbReference type="PANTHER" id="PTHR15615:SF108">
    <property type="entry name" value="PROTEIN CNPPD1"/>
    <property type="match status" value="1"/>
</dbReference>
<dbReference type="GO" id="GO:0005634">
    <property type="term" value="C:nucleus"/>
    <property type="evidence" value="ECO:0007669"/>
    <property type="project" value="TreeGrafter"/>
</dbReference>
<feature type="transmembrane region" description="Helical" evidence="3">
    <location>
        <begin position="198"/>
        <end position="224"/>
    </location>
</feature>
<dbReference type="GO" id="GO:0016538">
    <property type="term" value="F:cyclin-dependent protein serine/threonine kinase regulator activity"/>
    <property type="evidence" value="ECO:0007669"/>
    <property type="project" value="TreeGrafter"/>
</dbReference>
<keyword evidence="3" id="KW-0472">Membrane</keyword>
<proteinExistence type="inferred from homology"/>
<sequence length="317" mass="35457">MAPALPNYKRVKQRIRRSLNFGGKAPRSLHLPLTEMMVEYFNQTSPFDYLKPQTSASISSCGFADTCTLVVAMCYLERLRQKEKDAFEATNPADMYLPALVLASKYLHDSDQEERVADEDWAEMAGLSRKELAAMEWSFIKAIDWDVRVDEAEFERRLAIMESWVASDFLSKYSFATYNELSTLSTTNAEKLRSSLGLFLSAVGLSLMIYAVAVTSLLTIPLALPSTSRAAALPDRHAALIARDDICVEQDEEDFFAPSIVIPCLPLPTVSSRPTVSSLPPFLRHLVNNDTVDIDQLLEPRPDFLSYILPSSSLIIT</sequence>
<comment type="similarity">
    <text evidence="1">Belongs to the CNPPD1 family.</text>
</comment>
<dbReference type="InterPro" id="IPR013922">
    <property type="entry name" value="Cyclin_PHO80-like"/>
</dbReference>
<dbReference type="Pfam" id="PF08613">
    <property type="entry name" value="Cyclin"/>
    <property type="match status" value="1"/>
</dbReference>
<dbReference type="AlphaFoldDB" id="A0AAV5UNL5"/>
<evidence type="ECO:0000313" key="4">
    <source>
        <dbReference type="EMBL" id="GMT08726.1"/>
    </source>
</evidence>
<keyword evidence="3" id="KW-0812">Transmembrane</keyword>